<feature type="domain" description="RCK N-terminal" evidence="1">
    <location>
        <begin position="36"/>
        <end position="102"/>
    </location>
</feature>
<evidence type="ECO:0000313" key="2">
    <source>
        <dbReference type="EMBL" id="KEZ85501.1"/>
    </source>
</evidence>
<dbReference type="InterPro" id="IPR003148">
    <property type="entry name" value="RCK_N"/>
</dbReference>
<accession>A0A084J967</accession>
<gene>
    <name evidence="2" type="ORF">IO99_14655</name>
</gene>
<proteinExistence type="predicted"/>
<keyword evidence="3" id="KW-1185">Reference proteome</keyword>
<dbReference type="SUPFAM" id="SSF51735">
    <property type="entry name" value="NAD(P)-binding Rossmann-fold domains"/>
    <property type="match status" value="1"/>
</dbReference>
<dbReference type="EMBL" id="JPMD01000035">
    <property type="protein sequence ID" value="KEZ85501.1"/>
    <property type="molecule type" value="Genomic_DNA"/>
</dbReference>
<dbReference type="InterPro" id="IPR036291">
    <property type="entry name" value="NAD(P)-bd_dom_sf"/>
</dbReference>
<dbReference type="AlphaFoldDB" id="A0A084J967"/>
<dbReference type="STRING" id="318464.IO99_14655"/>
<dbReference type="Pfam" id="PF02254">
    <property type="entry name" value="TrkA_N"/>
    <property type="match status" value="1"/>
</dbReference>
<dbReference type="RefSeq" id="WP_035134494.1">
    <property type="nucleotide sequence ID" value="NZ_JPMD01000035.1"/>
</dbReference>
<dbReference type="Gene3D" id="3.40.50.720">
    <property type="entry name" value="NAD(P)-binding Rossmann-like Domain"/>
    <property type="match status" value="1"/>
</dbReference>
<organism evidence="2 3">
    <name type="scientific">Clostridium sulfidigenes</name>
    <dbReference type="NCBI Taxonomy" id="318464"/>
    <lineage>
        <taxon>Bacteria</taxon>
        <taxon>Bacillati</taxon>
        <taxon>Bacillota</taxon>
        <taxon>Clostridia</taxon>
        <taxon>Eubacteriales</taxon>
        <taxon>Clostridiaceae</taxon>
        <taxon>Clostridium</taxon>
    </lineage>
</organism>
<evidence type="ECO:0000313" key="3">
    <source>
        <dbReference type="Proteomes" id="UP000028542"/>
    </source>
</evidence>
<name>A0A084J967_9CLOT</name>
<reference evidence="2 3" key="1">
    <citation type="submission" date="2014-07" db="EMBL/GenBank/DDBJ databases">
        <title>Draft genome of Clostridium sulfidigenes 113A isolated from sediments associated with methane hydrate from Krishna Godavari basin.</title>
        <authorList>
            <person name="Honkalas V.S."/>
            <person name="Dabir A.P."/>
            <person name="Arora P."/>
            <person name="Dhakephalkar P.K."/>
        </authorList>
    </citation>
    <scope>NUCLEOTIDE SEQUENCE [LARGE SCALE GENOMIC DNA]</scope>
    <source>
        <strain evidence="2 3">113A</strain>
    </source>
</reference>
<protein>
    <recommendedName>
        <fullName evidence="1">RCK N-terminal domain-containing protein</fullName>
    </recommendedName>
</protein>
<dbReference type="Proteomes" id="UP000028542">
    <property type="component" value="Unassembled WGS sequence"/>
</dbReference>
<dbReference type="GO" id="GO:0006813">
    <property type="term" value="P:potassium ion transport"/>
    <property type="evidence" value="ECO:0007669"/>
    <property type="project" value="InterPro"/>
</dbReference>
<evidence type="ECO:0000259" key="1">
    <source>
        <dbReference type="Pfam" id="PF02254"/>
    </source>
</evidence>
<comment type="caution">
    <text evidence="2">The sequence shown here is derived from an EMBL/GenBank/DDBJ whole genome shotgun (WGS) entry which is preliminary data.</text>
</comment>
<sequence length="121" mass="13839">MFVVVISESKFINRYKESLEGLSLDFSNVISPQELSPASSDIFNNYLLKRADVVVIITPKDQFNFYISKVCKTFYETRKVITLINNSNNKDVFASIGVLDVIDFNCYAKETLYKFLEKGAI</sequence>